<keyword evidence="2" id="KW-1185">Reference proteome</keyword>
<gene>
    <name evidence="1" type="ORF">K6T79_18205</name>
</gene>
<accession>A0ABU5XLC3</accession>
<dbReference type="RefSeq" id="WP_329780242.1">
    <property type="nucleotide sequence ID" value="NZ_JAYJJR010000013.1"/>
</dbReference>
<name>A0ABU5XLC3_9MYCO</name>
<reference evidence="1 2" key="1">
    <citation type="submission" date="2023-12" db="EMBL/GenBank/DDBJ databases">
        <title>Description of new species of Mycobacterium terrae complex isolated from sewage at the Sao Paulo Zoological Park Foundation in Brazil.</title>
        <authorList>
            <person name="Romagnoli C.L."/>
            <person name="Conceicao E.C."/>
            <person name="Machado E."/>
            <person name="Barreto L.B.P.F."/>
            <person name="Sharma A."/>
            <person name="Silva N.M."/>
            <person name="Marques L.E."/>
            <person name="Juliana M.A."/>
            <person name="Lourenco M.C.S."/>
            <person name="Digiampietri L.A."/>
            <person name="Suffys P.N."/>
            <person name="Viana-Niero C."/>
        </authorList>
    </citation>
    <scope>NUCLEOTIDE SEQUENCE [LARGE SCALE GENOMIC DNA]</scope>
    <source>
        <strain evidence="1 2">MYC098</strain>
    </source>
</reference>
<organism evidence="1 2">
    <name type="scientific">[Mycobacterium] crassicus</name>
    <dbReference type="NCBI Taxonomy" id="2872309"/>
    <lineage>
        <taxon>Bacteria</taxon>
        <taxon>Bacillati</taxon>
        <taxon>Actinomycetota</taxon>
        <taxon>Actinomycetes</taxon>
        <taxon>Mycobacteriales</taxon>
        <taxon>Mycobacteriaceae</taxon>
        <taxon>Mycolicibacter</taxon>
    </lineage>
</organism>
<evidence type="ECO:0000313" key="2">
    <source>
        <dbReference type="Proteomes" id="UP001299596"/>
    </source>
</evidence>
<protein>
    <submittedName>
        <fullName evidence="1">Uncharacterized protein</fullName>
    </submittedName>
</protein>
<dbReference type="Proteomes" id="UP001299596">
    <property type="component" value="Unassembled WGS sequence"/>
</dbReference>
<dbReference type="EMBL" id="JAYJJR010000013">
    <property type="protein sequence ID" value="MEB3022978.1"/>
    <property type="molecule type" value="Genomic_DNA"/>
</dbReference>
<sequence>MTPEWVAELFRQSPEALASVLRAHLVPARQDDRRYTAQFRALWRSVAFLDRRERSRVLQVLQGWRDEALEALKIGADLDPDDLRTITFFCRDVEGAIDRVHREIKEPLSWASNEYAEYPLAARGVIEALALGIDEFNEGNLTQKELLALLDVHGLSPESIADLRETQVPVEARARVIKAAKQGHRPDFKR</sequence>
<evidence type="ECO:0000313" key="1">
    <source>
        <dbReference type="EMBL" id="MEB3022978.1"/>
    </source>
</evidence>
<proteinExistence type="predicted"/>
<comment type="caution">
    <text evidence="1">The sequence shown here is derived from an EMBL/GenBank/DDBJ whole genome shotgun (WGS) entry which is preliminary data.</text>
</comment>